<dbReference type="EMBL" id="QRJH01000009">
    <property type="protein sequence ID" value="RHH16246.1"/>
    <property type="molecule type" value="Genomic_DNA"/>
</dbReference>
<evidence type="ECO:0000313" key="2">
    <source>
        <dbReference type="Proteomes" id="UP000284024"/>
    </source>
</evidence>
<evidence type="ECO:0008006" key="3">
    <source>
        <dbReference type="Google" id="ProtNLM"/>
    </source>
</evidence>
<dbReference type="AlphaFoldDB" id="A0A414VYD7"/>
<proteinExistence type="predicted"/>
<reference evidence="1 2" key="1">
    <citation type="submission" date="2018-08" db="EMBL/GenBank/DDBJ databases">
        <title>A genome reference for cultivated species of the human gut microbiota.</title>
        <authorList>
            <person name="Zou Y."/>
            <person name="Xue W."/>
            <person name="Luo G."/>
        </authorList>
    </citation>
    <scope>NUCLEOTIDE SEQUENCE [LARGE SCALE GENOMIC DNA]</scope>
    <source>
        <strain evidence="1 2">AM18-2AC</strain>
    </source>
</reference>
<dbReference type="Proteomes" id="UP000284024">
    <property type="component" value="Unassembled WGS sequence"/>
</dbReference>
<accession>A0A414VYD7</accession>
<comment type="caution">
    <text evidence="1">The sequence shown here is derived from an EMBL/GenBank/DDBJ whole genome shotgun (WGS) entry which is preliminary data.</text>
</comment>
<sequence>MIKMNIYAEKKGKKMSYDFENKKINANVRTGELFQIHGMQDYYLGVTFRYHAKTWNGCVPIKSKYQGTDIPRTYEDVKEWVLQCYTELDPGRNDVWQNEQRHYWENRQAFDTQAVFDALNGNDVMTKWQCRKCGPVPQANPQPAARIKKLRESGYYIATMKKDCPTCGKKEFYDLLIRLPRKAADNEKRFSISTSLQNKIKNVLPLKDACFDSPQTASELVIDHKFPSSRWVNGETVNETNMSEEEIKKKFQLLTNQTNLQKERYCKKCVSEGIRGDFFGIKWFYEGDEQWRGSSKADENGCIGCCWYDLIEWKNQFNKYLKEKE</sequence>
<name>A0A414VYD7_9FIRM</name>
<evidence type="ECO:0000313" key="1">
    <source>
        <dbReference type="EMBL" id="RHH16246.1"/>
    </source>
</evidence>
<organism evidence="1 2">
    <name type="scientific">Blautia obeum</name>
    <dbReference type="NCBI Taxonomy" id="40520"/>
    <lineage>
        <taxon>Bacteria</taxon>
        <taxon>Bacillati</taxon>
        <taxon>Bacillota</taxon>
        <taxon>Clostridia</taxon>
        <taxon>Lachnospirales</taxon>
        <taxon>Lachnospiraceae</taxon>
        <taxon>Blautia</taxon>
    </lineage>
</organism>
<gene>
    <name evidence="1" type="ORF">DW222_14780</name>
</gene>
<protein>
    <recommendedName>
        <fullName evidence="3">Restriction endonuclease</fullName>
    </recommendedName>
</protein>